<proteinExistence type="predicted"/>
<dbReference type="Gene3D" id="2.180.10.10">
    <property type="entry name" value="RHS repeat-associated core"/>
    <property type="match status" value="2"/>
</dbReference>
<keyword evidence="1" id="KW-0677">Repeat</keyword>
<accession>A0ABS7TH55</accession>
<feature type="domain" description="Teneurin-like YD-shell" evidence="3">
    <location>
        <begin position="429"/>
        <end position="876"/>
    </location>
</feature>
<dbReference type="NCBIfam" id="TIGR01643">
    <property type="entry name" value="YD_repeat_2x"/>
    <property type="match status" value="1"/>
</dbReference>
<evidence type="ECO:0000313" key="4">
    <source>
        <dbReference type="EMBL" id="MBZ4187065.1"/>
    </source>
</evidence>
<comment type="caution">
    <text evidence="4">The sequence shown here is derived from an EMBL/GenBank/DDBJ whole genome shotgun (WGS) entry which is preliminary data.</text>
</comment>
<dbReference type="RefSeq" id="WP_223629733.1">
    <property type="nucleotide sequence ID" value="NZ_JAIQDJ010000010.1"/>
</dbReference>
<organism evidence="4 5">
    <name type="scientific">Thermomonas beijingensis</name>
    <dbReference type="NCBI Taxonomy" id="2872701"/>
    <lineage>
        <taxon>Bacteria</taxon>
        <taxon>Pseudomonadati</taxon>
        <taxon>Pseudomonadota</taxon>
        <taxon>Gammaproteobacteria</taxon>
        <taxon>Lysobacterales</taxon>
        <taxon>Lysobacteraceae</taxon>
        <taxon>Thermomonas</taxon>
    </lineage>
</organism>
<feature type="signal peptide" evidence="2">
    <location>
        <begin position="1"/>
        <end position="24"/>
    </location>
</feature>
<dbReference type="InterPro" id="IPR050708">
    <property type="entry name" value="T6SS_VgrG/RHS"/>
</dbReference>
<dbReference type="NCBIfam" id="TIGR03696">
    <property type="entry name" value="Rhs_assc_core"/>
    <property type="match status" value="1"/>
</dbReference>
<dbReference type="InterPro" id="IPR031325">
    <property type="entry name" value="RHS_repeat"/>
</dbReference>
<evidence type="ECO:0000256" key="2">
    <source>
        <dbReference type="SAM" id="SignalP"/>
    </source>
</evidence>
<reference evidence="4" key="1">
    <citation type="submission" date="2021-09" db="EMBL/GenBank/DDBJ databases">
        <authorList>
            <person name="Wu T."/>
            <person name="Guo S.Z."/>
        </authorList>
    </citation>
    <scope>NUCLEOTIDE SEQUENCE</scope>
    <source>
        <strain evidence="4">RSS-23</strain>
    </source>
</reference>
<evidence type="ECO:0000313" key="5">
    <source>
        <dbReference type="Proteomes" id="UP001430290"/>
    </source>
</evidence>
<evidence type="ECO:0000259" key="3">
    <source>
        <dbReference type="Pfam" id="PF25023"/>
    </source>
</evidence>
<dbReference type="PANTHER" id="PTHR32305">
    <property type="match status" value="1"/>
</dbReference>
<dbReference type="InterPro" id="IPR022385">
    <property type="entry name" value="Rhs_assc_core"/>
</dbReference>
<dbReference type="Proteomes" id="UP001430290">
    <property type="component" value="Unassembled WGS sequence"/>
</dbReference>
<protein>
    <submittedName>
        <fullName evidence="4">RHS repeat protein</fullName>
    </submittedName>
</protein>
<keyword evidence="5" id="KW-1185">Reference proteome</keyword>
<dbReference type="InterPro" id="IPR056823">
    <property type="entry name" value="TEN-like_YD-shell"/>
</dbReference>
<dbReference type="Pfam" id="PF05593">
    <property type="entry name" value="RHS_repeat"/>
    <property type="match status" value="1"/>
</dbReference>
<keyword evidence="2" id="KW-0732">Signal</keyword>
<name>A0ABS7TH55_9GAMM</name>
<dbReference type="EMBL" id="JAIQDJ010000010">
    <property type="protein sequence ID" value="MBZ4187065.1"/>
    <property type="molecule type" value="Genomic_DNA"/>
</dbReference>
<sequence length="1073" mass="115124">MTKKTRLARTLLAAGLLVTASAQAQTVLTTKTETITYSDNTTKWVIGQTATVTCVAPTTVLPTGCGAAGTVISATTFDATTAMPLTTSAFGKLQTTATYNTDGTLATIKDGLNHTTTFSNWYRGIPRAIQYADATSQSAEVDSNGWLTSVTNEVGAKTCYTYDAMGRLASITYPSESQTDTCDISKWAATSRSFVPVASTEYGIAAGHWRETTTTGNATKISYYDGLWRPLLTREYDASNVAGTERFSKRAYDAEGRAVFASYPSTTSAPTTGTWTNYDDLGRVTSVGQDTELSPSLRFTTTTYNTGFTTTVTNPGGQPATTSYLTYDQPSTDWPLVITAPESATTTISRDVFGKPTALARSGGGASATRSYAYNGYQELCRTVEPETGATLFGYDAAGNLSWSAAGVASSQACSPTGTEGAIVARKASRTYDLRNRLTNLSFPDGNGNQVLTYFNDGKPNQVTTANSGNTVTNAYTYNNRRLLSGESMVPDTLQTGWAMTYGYNSLGQVTTETYPASVSVAYTVNALGQTTQVTASADAGAVATVASNASYYPNGGLKQFTYGNGIVHTMTQNARQLPSRSTDVGVLDLGTAFDANGNVAAVTDYIGTGRQTKSMVYDGLDRLTSTTSPMYGTANYTYDTLDNLKRVQVSGGTQVRDHTYVYTNNVLTNVQNTATGATVIGLTYDVQGNLANKNGVATTFDFGNRLRSTAGLTYRYDAQGRRVRLDNAGASLKYSFYSQDGRLTWQRDEPGSKRINNLYLAGSLVAELSRPIGLSTVTMSYYHTDALGSPVAKTNASKSVIETSEYEPYGKLLNRANDDRAGYTGHVMDAASGLTYMQQRYYDPQIGRFLSVDPVTAYSNPVGAFNRYWYASNNPYKFVDPDGRTDVNNFLQNDHGGLFYNAAAAFDLPGTFTVGSHGNESIIQDQTRAPYENWDAYQTYSNAVSMGLKPGEPVFSLSCRFGMTNSLGVNQAQVMADKNGSKVTGADGWINYKKQGDTTTMTVWSGRNGTGKQGAFQQFAPGGKGNPVAGSAIKSISVNTKTGTVTLRYGQAETGSRIPRTETFKLKDDKLK</sequence>
<evidence type="ECO:0000256" key="1">
    <source>
        <dbReference type="ARBA" id="ARBA00022737"/>
    </source>
</evidence>
<gene>
    <name evidence="4" type="ORF">K7B09_12110</name>
</gene>
<dbReference type="Pfam" id="PF25023">
    <property type="entry name" value="TEN_YD-shell"/>
    <property type="match status" value="1"/>
</dbReference>
<dbReference type="PANTHER" id="PTHR32305:SF15">
    <property type="entry name" value="PROTEIN RHSA-RELATED"/>
    <property type="match status" value="1"/>
</dbReference>
<feature type="chain" id="PRO_5045640116" evidence="2">
    <location>
        <begin position="25"/>
        <end position="1073"/>
    </location>
</feature>
<dbReference type="InterPro" id="IPR006530">
    <property type="entry name" value="YD"/>
</dbReference>